<reference evidence="2 3" key="1">
    <citation type="submission" date="2019-06" db="EMBL/GenBank/DDBJ databases">
        <title>Whole genome shotgun sequence of Corynebacterium flavescens NBRC 14136.</title>
        <authorList>
            <person name="Hosoyama A."/>
            <person name="Uohara A."/>
            <person name="Ohji S."/>
            <person name="Ichikawa N."/>
        </authorList>
    </citation>
    <scope>NUCLEOTIDE SEQUENCE [LARGE SCALE GENOMIC DNA]</scope>
    <source>
        <strain evidence="2 3">NBRC 14136</strain>
    </source>
</reference>
<feature type="region of interest" description="Disordered" evidence="1">
    <location>
        <begin position="1"/>
        <end position="21"/>
    </location>
</feature>
<sequence>MPVVRTVSATKGNSAGASAPEVEVEAGAADSEGSGGCGVGWGPGNVLIANTLVSRHLRPWQGARDSGF</sequence>
<proteinExistence type="predicted"/>
<name>A0AB73B9R3_CORFL</name>
<gene>
    <name evidence="2" type="ORF">CFL01nite_18260</name>
</gene>
<dbReference type="AlphaFoldDB" id="A0AB73B9R3"/>
<evidence type="ECO:0000313" key="3">
    <source>
        <dbReference type="Proteomes" id="UP000315353"/>
    </source>
</evidence>
<dbReference type="EMBL" id="BJNB01000031">
    <property type="protein sequence ID" value="GEB98331.1"/>
    <property type="molecule type" value="Genomic_DNA"/>
</dbReference>
<comment type="caution">
    <text evidence="2">The sequence shown here is derived from an EMBL/GenBank/DDBJ whole genome shotgun (WGS) entry which is preliminary data.</text>
</comment>
<protein>
    <submittedName>
        <fullName evidence="2">Uncharacterized protein</fullName>
    </submittedName>
</protein>
<evidence type="ECO:0000313" key="2">
    <source>
        <dbReference type="EMBL" id="GEB98331.1"/>
    </source>
</evidence>
<feature type="compositionally biased region" description="Polar residues" evidence="1">
    <location>
        <begin position="7"/>
        <end position="16"/>
    </location>
</feature>
<dbReference type="Proteomes" id="UP000315353">
    <property type="component" value="Unassembled WGS sequence"/>
</dbReference>
<accession>A0AB73B9R3</accession>
<organism evidence="2 3">
    <name type="scientific">Corynebacterium flavescens</name>
    <dbReference type="NCBI Taxonomy" id="28028"/>
    <lineage>
        <taxon>Bacteria</taxon>
        <taxon>Bacillati</taxon>
        <taxon>Actinomycetota</taxon>
        <taxon>Actinomycetes</taxon>
        <taxon>Mycobacteriales</taxon>
        <taxon>Corynebacteriaceae</taxon>
        <taxon>Corynebacterium</taxon>
    </lineage>
</organism>
<evidence type="ECO:0000256" key="1">
    <source>
        <dbReference type="SAM" id="MobiDB-lite"/>
    </source>
</evidence>